<gene>
    <name evidence="1" type="ORF">RY67_1330</name>
</gene>
<accession>A0A0M4LI63</accession>
<dbReference type="AlphaFoldDB" id="A0A0M4LI63"/>
<proteinExistence type="predicted"/>
<dbReference type="PATRIC" id="fig|1682.24.peg.1292"/>
<dbReference type="EMBL" id="CP010411">
    <property type="protein sequence ID" value="ALE09350.1"/>
    <property type="molecule type" value="Genomic_DNA"/>
</dbReference>
<sequence length="39" mass="4333">MLTDDLALKFQWAAYTSPKADRMGYDADIVGGLNNGRRT</sequence>
<dbReference type="Proteomes" id="UP000067206">
    <property type="component" value="Chromosome"/>
</dbReference>
<organism evidence="1 2">
    <name type="scientific">Bifidobacterium longum subsp. infantis</name>
    <dbReference type="NCBI Taxonomy" id="1682"/>
    <lineage>
        <taxon>Bacteria</taxon>
        <taxon>Bacillati</taxon>
        <taxon>Actinomycetota</taxon>
        <taxon>Actinomycetes</taxon>
        <taxon>Bifidobacteriales</taxon>
        <taxon>Bifidobacteriaceae</taxon>
        <taxon>Bifidobacterium</taxon>
    </lineage>
</organism>
<reference evidence="1 2" key="1">
    <citation type="submission" date="2014-12" db="EMBL/GenBank/DDBJ databases">
        <title>Complete genome sequence of Bifidobacterium longum subsp. infantis BT1.</title>
        <authorList>
            <person name="Kim J.F."/>
            <person name="Kwak M.-J."/>
        </authorList>
    </citation>
    <scope>NUCLEOTIDE SEQUENCE [LARGE SCALE GENOMIC DNA]</scope>
    <source>
        <strain evidence="1 2">BT1</strain>
    </source>
</reference>
<name>A0A0M4LI63_BIFLI</name>
<evidence type="ECO:0000313" key="1">
    <source>
        <dbReference type="EMBL" id="ALE09350.1"/>
    </source>
</evidence>
<protein>
    <submittedName>
        <fullName evidence="1">Uncharacterized protein</fullName>
    </submittedName>
</protein>
<evidence type="ECO:0000313" key="2">
    <source>
        <dbReference type="Proteomes" id="UP000067206"/>
    </source>
</evidence>